<evidence type="ECO:0000313" key="11">
    <source>
        <dbReference type="Proteomes" id="UP000062475"/>
    </source>
</evidence>
<name>A0A088E4K4_9CREN</name>
<dbReference type="RefSeq" id="WP_012020493.1">
    <property type="nucleotide sequence ID" value="NZ_AP019770.1"/>
</dbReference>
<dbReference type="EMBL" id="CP012173">
    <property type="protein sequence ID" value="AKV75894.1"/>
    <property type="molecule type" value="Genomic_DNA"/>
</dbReference>
<dbReference type="Proteomes" id="UP000062398">
    <property type="component" value="Chromosome"/>
</dbReference>
<dbReference type="Proteomes" id="UP000056255">
    <property type="component" value="Chromosome"/>
</dbReference>
<gene>
    <name evidence="1" type="ORF">HA72_0530</name>
    <name evidence="2" type="ORF">MsedA_0542</name>
    <name evidence="3" type="ORF">MsedB_0542</name>
    <name evidence="4" type="ORF">MsedC_0541</name>
    <name evidence="5" type="ORF">MsedD_0542</name>
    <name evidence="6" type="ORF">MsedE_0542</name>
</gene>
<evidence type="ECO:0000313" key="1">
    <source>
        <dbReference type="EMBL" id="AIM26692.1"/>
    </source>
</evidence>
<evidence type="ECO:0000313" key="12">
    <source>
        <dbReference type="Proteomes" id="UP000068832"/>
    </source>
</evidence>
<reference evidence="6 8" key="3">
    <citation type="submission" date="2015-07" db="EMBL/GenBank/DDBJ databases">
        <title>Physiological, transcriptional responses and genome re-sequencing of acid resistant extremely thermoacidophilic Metallosphaera sedula SARC-M1.</title>
        <authorList>
            <person name="Ai C."/>
            <person name="McCarthy S."/>
            <person name="Eckrich V."/>
            <person name="Rudrappa D."/>
            <person name="Qiu G."/>
            <person name="Blum P."/>
        </authorList>
    </citation>
    <scope>NUCLEOTIDE SEQUENCE [LARGE SCALE GENOMIC DNA]</scope>
    <source>
        <strain evidence="6 8">SARC-M1</strain>
    </source>
</reference>
<dbReference type="GeneID" id="91754980"/>
<sequence>MIASIDESGNPSVNDPLPFVLSIALIQDEEGYKEGYENISLKLFNKMRIFKYSADKPKKDDPKGVNVKGLFIESISPYVSPISIVIEKHEDIKNLVIETYGKLIANHLSELIVNNPGSSKMKVVYDKVPLFTSSDKQFITTNFYRWMKVAKSLRPHVVVDLSWKDRDIWISAADYVTGITRDSVLCGKGLVIREYCDIVEDWIGLLKPKIRSYTTEEVKVLR</sequence>
<evidence type="ECO:0000313" key="6">
    <source>
        <dbReference type="EMBL" id="AKV82638.1"/>
    </source>
</evidence>
<dbReference type="EMBL" id="CP012176">
    <property type="protein sequence ID" value="AKV82638.1"/>
    <property type="molecule type" value="Genomic_DNA"/>
</dbReference>
<dbReference type="OMA" id="EAGNPND"/>
<dbReference type="Proteomes" id="UP000061362">
    <property type="component" value="Chromosome"/>
</dbReference>
<dbReference type="Proteomes" id="UP000062475">
    <property type="component" value="Chromosome"/>
</dbReference>
<reference evidence="9 10" key="2">
    <citation type="journal article" date="2015" name="Genome Announc.">
        <title>Complete Genome Sequences of Evolved Arsenate-Resistant Metallosphaera sedula Strains.</title>
        <authorList>
            <person name="Ai C."/>
            <person name="McCarthy S."/>
            <person name="Schackwitz W."/>
            <person name="Martin J."/>
            <person name="Lipzen A."/>
            <person name="Blum P."/>
        </authorList>
    </citation>
    <scope>NUCLEOTIDE SEQUENCE [LARGE SCALE GENOMIC DNA]</scope>
    <source>
        <strain evidence="4 10">ARS120-1</strain>
        <strain evidence="5 9">ARS120-2</strain>
        <strain evidence="2 12">ARS50-1</strain>
        <strain evidence="3 11">ARS50-2</strain>
    </source>
</reference>
<dbReference type="EMBL" id="CP012172">
    <property type="protein sequence ID" value="AKV73654.1"/>
    <property type="molecule type" value="Genomic_DNA"/>
</dbReference>
<evidence type="ECO:0000313" key="3">
    <source>
        <dbReference type="EMBL" id="AKV75894.1"/>
    </source>
</evidence>
<dbReference type="EMBL" id="CP012175">
    <property type="protein sequence ID" value="AKV80390.1"/>
    <property type="molecule type" value="Genomic_DNA"/>
</dbReference>
<evidence type="ECO:0000313" key="10">
    <source>
        <dbReference type="Proteomes" id="UP000062398"/>
    </source>
</evidence>
<evidence type="ECO:0008006" key="13">
    <source>
        <dbReference type="Google" id="ProtNLM"/>
    </source>
</evidence>
<accession>A0A088E4K4</accession>
<dbReference type="Proteomes" id="UP000068832">
    <property type="component" value="Chromosome"/>
</dbReference>
<organism evidence="1 7">
    <name type="scientific">Metallosphaera sedula</name>
    <dbReference type="NCBI Taxonomy" id="43687"/>
    <lineage>
        <taxon>Archaea</taxon>
        <taxon>Thermoproteota</taxon>
        <taxon>Thermoprotei</taxon>
        <taxon>Sulfolobales</taxon>
        <taxon>Sulfolobaceae</taxon>
        <taxon>Metallosphaera</taxon>
    </lineage>
</organism>
<dbReference type="PATRIC" id="fig|43687.5.peg.545"/>
<evidence type="ECO:0000313" key="2">
    <source>
        <dbReference type="EMBL" id="AKV73654.1"/>
    </source>
</evidence>
<proteinExistence type="predicted"/>
<evidence type="ECO:0000313" key="8">
    <source>
        <dbReference type="Proteomes" id="UP000056255"/>
    </source>
</evidence>
<evidence type="ECO:0000313" key="7">
    <source>
        <dbReference type="Proteomes" id="UP000029084"/>
    </source>
</evidence>
<evidence type="ECO:0000313" key="5">
    <source>
        <dbReference type="EMBL" id="AKV80390.1"/>
    </source>
</evidence>
<dbReference type="EMBL" id="CP008822">
    <property type="protein sequence ID" value="AIM26692.1"/>
    <property type="molecule type" value="Genomic_DNA"/>
</dbReference>
<evidence type="ECO:0000313" key="4">
    <source>
        <dbReference type="EMBL" id="AKV78145.1"/>
    </source>
</evidence>
<dbReference type="EMBL" id="CP012174">
    <property type="protein sequence ID" value="AKV78145.1"/>
    <property type="molecule type" value="Genomic_DNA"/>
</dbReference>
<reference evidence="1 7" key="1">
    <citation type="journal article" date="2014" name="J. Bacteriol.">
        <title>Role of an Archaeal PitA Transporter in the Copper and Arsenic Resistance of Metallosphaera sedula, an Extreme Thermoacidophile.</title>
        <authorList>
            <person name="McCarthy S."/>
            <person name="Ai C."/>
            <person name="Wheaton G."/>
            <person name="Tevatia R."/>
            <person name="Eckrich V."/>
            <person name="Kelly R."/>
            <person name="Blum P."/>
        </authorList>
    </citation>
    <scope>NUCLEOTIDE SEQUENCE [LARGE SCALE GENOMIC DNA]</scope>
    <source>
        <strain evidence="1 7">CuR1</strain>
    </source>
</reference>
<protein>
    <recommendedName>
        <fullName evidence="13">DUF3800 domain-containing protein</fullName>
    </recommendedName>
</protein>
<dbReference type="AlphaFoldDB" id="A0A088E4K4"/>
<evidence type="ECO:0000313" key="9">
    <source>
        <dbReference type="Proteomes" id="UP000061362"/>
    </source>
</evidence>
<dbReference type="Proteomes" id="UP000029084">
    <property type="component" value="Chromosome"/>
</dbReference>